<comment type="caution">
    <text evidence="6">Lacks conserved residue(s) required for the propagation of feature annotation.</text>
</comment>
<keyword evidence="9" id="KW-0378">Hydrolase</keyword>
<sequence>MIAKLRGKVDSVAADHLVVDVNGVGYLVFASARTLDRMPKPGEDVSLRIDTHVGEDHIRLYGFLEAAERDWFRLLLTVQGVGARVGLAILSVLTPDQILQAIAVNDPKMLARADGVGPKLAARIANELKDKTANLSLAAITAAAPAAAMPASGVATGTAAGVAGDALSALVNLGYGRTEAFAAVMKASRALGEGAELQALIPAALKELAA</sequence>
<comment type="subunit">
    <text evidence="6">Homotetramer. Forms an RuvA(8)-RuvB(12)-Holliday junction (HJ) complex. HJ DNA is sandwiched between 2 RuvA tetramers; dsDNA enters through RuvA and exits via RuvB. An RuvB hexamer assembles on each DNA strand where it exits the tetramer. Each RuvB hexamer is contacted by two RuvA subunits (via domain III) on 2 adjacent RuvB subunits; this complex drives branch migration. In the full resolvosome a probable DNA-RuvA(4)-RuvB(12)-RuvC(2) complex forms which resolves the HJ.</text>
</comment>
<dbReference type="SUPFAM" id="SSF47781">
    <property type="entry name" value="RuvA domain 2-like"/>
    <property type="match status" value="1"/>
</dbReference>
<dbReference type="GO" id="GO:0000400">
    <property type="term" value="F:four-way junction DNA binding"/>
    <property type="evidence" value="ECO:0007669"/>
    <property type="project" value="UniProtKB-UniRule"/>
</dbReference>
<keyword evidence="9" id="KW-0347">Helicase</keyword>
<dbReference type="Gene3D" id="2.40.50.140">
    <property type="entry name" value="Nucleic acid-binding proteins"/>
    <property type="match status" value="1"/>
</dbReference>
<keyword evidence="5 6" id="KW-0234">DNA repair</keyword>
<dbReference type="RefSeq" id="WP_067553380.1">
    <property type="nucleotide sequence ID" value="NZ_LPXN01000067.1"/>
</dbReference>
<evidence type="ECO:0000256" key="6">
    <source>
        <dbReference type="HAMAP-Rule" id="MF_00031"/>
    </source>
</evidence>
<evidence type="ECO:0000259" key="8">
    <source>
        <dbReference type="Pfam" id="PF07499"/>
    </source>
</evidence>
<dbReference type="InterPro" id="IPR011114">
    <property type="entry name" value="RuvA_C"/>
</dbReference>
<feature type="region of interest" description="Domain III" evidence="6">
    <location>
        <begin position="155"/>
        <end position="210"/>
    </location>
</feature>
<dbReference type="NCBIfam" id="TIGR00084">
    <property type="entry name" value="ruvA"/>
    <property type="match status" value="1"/>
</dbReference>
<dbReference type="GO" id="GO:0005524">
    <property type="term" value="F:ATP binding"/>
    <property type="evidence" value="ECO:0007669"/>
    <property type="project" value="InterPro"/>
</dbReference>
<dbReference type="Pfam" id="PF07499">
    <property type="entry name" value="RuvA_C"/>
    <property type="match status" value="1"/>
</dbReference>
<evidence type="ECO:0000259" key="7">
    <source>
        <dbReference type="Pfam" id="PF01330"/>
    </source>
</evidence>
<evidence type="ECO:0000256" key="1">
    <source>
        <dbReference type="ARBA" id="ARBA00022490"/>
    </source>
</evidence>
<name>A0A154WEQ6_9PROT</name>
<feature type="domain" description="Holliday junction DNA helicase RuvA C-terminal" evidence="8">
    <location>
        <begin position="162"/>
        <end position="208"/>
    </location>
</feature>
<dbReference type="InterPro" id="IPR000085">
    <property type="entry name" value="RuvA"/>
</dbReference>
<gene>
    <name evidence="6" type="primary">ruvA</name>
    <name evidence="9" type="ORF">AUP43_17810</name>
</gene>
<feature type="domain" description="DNA helicase Holliday junction RuvA type" evidence="7">
    <location>
        <begin position="1"/>
        <end position="62"/>
    </location>
</feature>
<dbReference type="Proteomes" id="UP000076400">
    <property type="component" value="Unassembled WGS sequence"/>
</dbReference>
<dbReference type="CDD" id="cd14332">
    <property type="entry name" value="UBA_RuvA_C"/>
    <property type="match status" value="1"/>
</dbReference>
<dbReference type="EMBL" id="LPXN01000067">
    <property type="protein sequence ID" value="KZD11992.1"/>
    <property type="molecule type" value="Genomic_DNA"/>
</dbReference>
<feature type="region of interest" description="Domain I" evidence="6">
    <location>
        <begin position="1"/>
        <end position="64"/>
    </location>
</feature>
<dbReference type="GO" id="GO:0006281">
    <property type="term" value="P:DNA repair"/>
    <property type="evidence" value="ECO:0007669"/>
    <property type="project" value="UniProtKB-UniRule"/>
</dbReference>
<keyword evidence="4 6" id="KW-0233">DNA recombination</keyword>
<dbReference type="InterPro" id="IPR036267">
    <property type="entry name" value="RuvA_C_sf"/>
</dbReference>
<comment type="domain">
    <text evidence="6">Has three domains with a flexible linker between the domains II and III and assumes an 'L' shape. Domain III is highly mobile and contacts RuvB.</text>
</comment>
<comment type="caution">
    <text evidence="9">The sequence shown here is derived from an EMBL/GenBank/DDBJ whole genome shotgun (WGS) entry which is preliminary data.</text>
</comment>
<keyword evidence="3 6" id="KW-0238">DNA-binding</keyword>
<dbReference type="GO" id="GO:0005737">
    <property type="term" value="C:cytoplasm"/>
    <property type="evidence" value="ECO:0007669"/>
    <property type="project" value="UniProtKB-SubCell"/>
</dbReference>
<dbReference type="InterPro" id="IPR012340">
    <property type="entry name" value="NA-bd_OB-fold"/>
</dbReference>
<evidence type="ECO:0000313" key="10">
    <source>
        <dbReference type="Proteomes" id="UP000076400"/>
    </source>
</evidence>
<comment type="subcellular location">
    <subcellularLocation>
        <location evidence="6">Cytoplasm</location>
    </subcellularLocation>
</comment>
<evidence type="ECO:0000313" key="9">
    <source>
        <dbReference type="EMBL" id="KZD11992.1"/>
    </source>
</evidence>
<feature type="region of interest" description="Domain II" evidence="6">
    <location>
        <begin position="65"/>
        <end position="142"/>
    </location>
</feature>
<dbReference type="Gene3D" id="1.10.150.20">
    <property type="entry name" value="5' to 3' exonuclease, C-terminal subdomain"/>
    <property type="match status" value="1"/>
</dbReference>
<keyword evidence="1 6" id="KW-0963">Cytoplasm</keyword>
<comment type="function">
    <text evidence="6">The RuvA-RuvB-RuvC complex processes Holliday junction (HJ) DNA during genetic recombination and DNA repair, while the RuvA-RuvB complex plays an important role in the rescue of blocked DNA replication forks via replication fork reversal (RFR). RuvA specifically binds to HJ cruciform DNA, conferring on it an open structure. The RuvB hexamer acts as an ATP-dependent pump, pulling dsDNA into and through the RuvAB complex. HJ branch migration allows RuvC to scan DNA until it finds its consensus sequence, where it cleaves and resolves the cruciform DNA.</text>
</comment>
<evidence type="ECO:0000256" key="4">
    <source>
        <dbReference type="ARBA" id="ARBA00023172"/>
    </source>
</evidence>
<accession>A0A154WEQ6</accession>
<dbReference type="GO" id="GO:0006310">
    <property type="term" value="P:DNA recombination"/>
    <property type="evidence" value="ECO:0007669"/>
    <property type="project" value="UniProtKB-UniRule"/>
</dbReference>
<dbReference type="SUPFAM" id="SSF46929">
    <property type="entry name" value="DNA helicase RuvA subunit, C-terminal domain"/>
    <property type="match status" value="1"/>
</dbReference>
<dbReference type="GO" id="GO:0009378">
    <property type="term" value="F:four-way junction helicase activity"/>
    <property type="evidence" value="ECO:0007669"/>
    <property type="project" value="InterPro"/>
</dbReference>
<dbReference type="SUPFAM" id="SSF50249">
    <property type="entry name" value="Nucleic acid-binding proteins"/>
    <property type="match status" value="1"/>
</dbReference>
<dbReference type="GO" id="GO:0009379">
    <property type="term" value="C:Holliday junction helicase complex"/>
    <property type="evidence" value="ECO:0007669"/>
    <property type="project" value="InterPro"/>
</dbReference>
<dbReference type="Pfam" id="PF14520">
    <property type="entry name" value="HHH_5"/>
    <property type="match status" value="1"/>
</dbReference>
<evidence type="ECO:0000256" key="5">
    <source>
        <dbReference type="ARBA" id="ARBA00023204"/>
    </source>
</evidence>
<keyword evidence="9" id="KW-0067">ATP-binding</keyword>
<keyword evidence="10" id="KW-1185">Reference proteome</keyword>
<reference evidence="9 10" key="1">
    <citation type="submission" date="2015-12" db="EMBL/GenBank/DDBJ databases">
        <title>Genome sequence of Oceanibaculum pacificum MCCC 1A02656.</title>
        <authorList>
            <person name="Lu L."/>
            <person name="Lai Q."/>
            <person name="Shao Z."/>
            <person name="Qian P."/>
        </authorList>
    </citation>
    <scope>NUCLEOTIDE SEQUENCE [LARGE SCALE GENOMIC DNA]</scope>
    <source>
        <strain evidence="9 10">MCCC 1A02656</strain>
    </source>
</reference>
<dbReference type="Pfam" id="PF01330">
    <property type="entry name" value="RuvA_N"/>
    <property type="match status" value="1"/>
</dbReference>
<dbReference type="InterPro" id="IPR010994">
    <property type="entry name" value="RuvA_2-like"/>
</dbReference>
<dbReference type="HAMAP" id="MF_00031">
    <property type="entry name" value="DNA_HJ_migration_RuvA"/>
    <property type="match status" value="1"/>
</dbReference>
<dbReference type="AlphaFoldDB" id="A0A154WEQ6"/>
<dbReference type="InterPro" id="IPR013849">
    <property type="entry name" value="DNA_helicase_Holl-junc_RuvA_I"/>
</dbReference>
<evidence type="ECO:0000256" key="2">
    <source>
        <dbReference type="ARBA" id="ARBA00022763"/>
    </source>
</evidence>
<comment type="similarity">
    <text evidence="6">Belongs to the RuvA family.</text>
</comment>
<evidence type="ECO:0000256" key="3">
    <source>
        <dbReference type="ARBA" id="ARBA00023125"/>
    </source>
</evidence>
<keyword evidence="9" id="KW-0547">Nucleotide-binding</keyword>
<dbReference type="GO" id="GO:0048476">
    <property type="term" value="C:Holliday junction resolvase complex"/>
    <property type="evidence" value="ECO:0007669"/>
    <property type="project" value="UniProtKB-UniRule"/>
</dbReference>
<proteinExistence type="inferred from homology"/>
<protein>
    <recommendedName>
        <fullName evidence="6">Holliday junction branch migration complex subunit RuvA</fullName>
    </recommendedName>
</protein>
<dbReference type="OrthoDB" id="5293449at2"/>
<dbReference type="STRING" id="580166.AUP43_17810"/>
<dbReference type="Gene3D" id="1.10.8.10">
    <property type="entry name" value="DNA helicase RuvA subunit, C-terminal domain"/>
    <property type="match status" value="1"/>
</dbReference>
<keyword evidence="2 6" id="KW-0227">DNA damage</keyword>
<organism evidence="9 10">
    <name type="scientific">Oceanibaculum pacificum</name>
    <dbReference type="NCBI Taxonomy" id="580166"/>
    <lineage>
        <taxon>Bacteria</taxon>
        <taxon>Pseudomonadati</taxon>
        <taxon>Pseudomonadota</taxon>
        <taxon>Alphaproteobacteria</taxon>
        <taxon>Rhodospirillales</taxon>
        <taxon>Oceanibaculaceae</taxon>
        <taxon>Oceanibaculum</taxon>
    </lineage>
</organism>